<sequence>MKKYLVLSTLVASVALVGCSNNNNTQQVFGANVPATTISVKQALSARDDSYVTVEGNIISQVDDDEYILADTSGQIRVEIDNHIWQGQNVSKNDKVRIYGEIDSELNKAELKARELTILK</sequence>
<evidence type="ECO:0000256" key="1">
    <source>
        <dbReference type="ARBA" id="ARBA00022729"/>
    </source>
</evidence>
<keyword evidence="1 2" id="KW-0732">Signal</keyword>
<dbReference type="SUPFAM" id="SSF101756">
    <property type="entry name" value="Hypothetical protein YgiW"/>
    <property type="match status" value="1"/>
</dbReference>
<dbReference type="KEGG" id="aio:EXH44_09155"/>
<proteinExistence type="predicted"/>
<evidence type="ECO:0000313" key="4">
    <source>
        <dbReference type="Proteomes" id="UP000294444"/>
    </source>
</evidence>
<gene>
    <name evidence="3" type="ORF">EXH44_09155</name>
</gene>
<reference evidence="3 4" key="1">
    <citation type="submission" date="2019-03" db="EMBL/GenBank/DDBJ databases">
        <authorList>
            <person name="Che Y."/>
            <person name="Zhou L."/>
        </authorList>
    </citation>
    <scope>NUCLEOTIDE SEQUENCE [LARGE SCALE GENOMIC DNA]</scope>
    <source>
        <strain evidence="3 4">AIFJ1607</strain>
    </source>
</reference>
<evidence type="ECO:0000313" key="3">
    <source>
        <dbReference type="EMBL" id="QBQ64380.1"/>
    </source>
</evidence>
<accession>A0A4V1AY74</accession>
<keyword evidence="4" id="KW-1185">Reference proteome</keyword>
<feature type="chain" id="PRO_5020944983" evidence="2">
    <location>
        <begin position="18"/>
        <end position="120"/>
    </location>
</feature>
<dbReference type="InterPro" id="IPR005220">
    <property type="entry name" value="CarO-like"/>
</dbReference>
<protein>
    <submittedName>
        <fullName evidence="3">NirD/YgiW/YdeI family stress tolerance protein</fullName>
    </submittedName>
</protein>
<dbReference type="Pfam" id="PF04076">
    <property type="entry name" value="BOF"/>
    <property type="match status" value="1"/>
</dbReference>
<dbReference type="PANTHER" id="PTHR36571">
    <property type="entry name" value="PROTEIN YGIW"/>
    <property type="match status" value="1"/>
</dbReference>
<dbReference type="InterPro" id="IPR036700">
    <property type="entry name" value="BOBF_sf"/>
</dbReference>
<evidence type="ECO:0000256" key="2">
    <source>
        <dbReference type="SAM" id="SignalP"/>
    </source>
</evidence>
<dbReference type="RefSeq" id="WP_162857193.1">
    <property type="nucleotide sequence ID" value="NZ_CP038145.1"/>
</dbReference>
<dbReference type="EMBL" id="CP038145">
    <property type="protein sequence ID" value="QBQ64380.1"/>
    <property type="molecule type" value="Genomic_DNA"/>
</dbReference>
<feature type="signal peptide" evidence="2">
    <location>
        <begin position="1"/>
        <end position="17"/>
    </location>
</feature>
<dbReference type="Gene3D" id="2.40.50.200">
    <property type="entry name" value="Bacterial OB-fold"/>
    <property type="match status" value="1"/>
</dbReference>
<dbReference type="Proteomes" id="UP000294444">
    <property type="component" value="Chromosome"/>
</dbReference>
<organism evidence="3 4">
    <name type="scientific">Actinobacillus indolicus</name>
    <dbReference type="NCBI Taxonomy" id="51049"/>
    <lineage>
        <taxon>Bacteria</taxon>
        <taxon>Pseudomonadati</taxon>
        <taxon>Pseudomonadota</taxon>
        <taxon>Gammaproteobacteria</taxon>
        <taxon>Pasteurellales</taxon>
        <taxon>Pasteurellaceae</taxon>
        <taxon>Actinobacillus</taxon>
    </lineage>
</organism>
<dbReference type="PANTHER" id="PTHR36571:SF1">
    <property type="entry name" value="PROTEIN YGIW"/>
    <property type="match status" value="1"/>
</dbReference>
<dbReference type="AlphaFoldDB" id="A0A4V1AY74"/>
<dbReference type="NCBIfam" id="NF033674">
    <property type="entry name" value="stress_OB_fold"/>
    <property type="match status" value="1"/>
</dbReference>
<dbReference type="PROSITE" id="PS51257">
    <property type="entry name" value="PROKAR_LIPOPROTEIN"/>
    <property type="match status" value="1"/>
</dbReference>
<name>A0A4V1AY74_9PAST</name>